<dbReference type="GO" id="GO:0003677">
    <property type="term" value="F:DNA binding"/>
    <property type="evidence" value="ECO:0007669"/>
    <property type="project" value="InterPro"/>
</dbReference>
<comment type="caution">
    <text evidence="2">The sequence shown here is derived from an EMBL/GenBank/DDBJ whole genome shotgun (WGS) entry which is preliminary data.</text>
</comment>
<dbReference type="Gene3D" id="2.10.260.10">
    <property type="match status" value="1"/>
</dbReference>
<evidence type="ECO:0000313" key="3">
    <source>
        <dbReference type="Proteomes" id="UP000195305"/>
    </source>
</evidence>
<dbReference type="InterPro" id="IPR007159">
    <property type="entry name" value="SpoVT-AbrB_dom"/>
</dbReference>
<name>A0A1Y4ST74_9FIRM</name>
<sequence>MKSKKSNTFLLTFYSSGANISITSNTCYTKKGGNIVDRDVTEHYSHNGRYLGTLKVGTKGQILIPKEVRDFFGIHIGELLVLLADKDKGIALQKMDGCNEAFQMAFQKEDKE</sequence>
<accession>A0A1Y4ST74</accession>
<evidence type="ECO:0000259" key="1">
    <source>
        <dbReference type="SMART" id="SM00966"/>
    </source>
</evidence>
<organism evidence="2 3">
    <name type="scientific">Massilimicrobiota timonensis</name>
    <dbReference type="NCBI Taxonomy" id="1776392"/>
    <lineage>
        <taxon>Bacteria</taxon>
        <taxon>Bacillati</taxon>
        <taxon>Bacillota</taxon>
        <taxon>Erysipelotrichia</taxon>
        <taxon>Erysipelotrichales</taxon>
        <taxon>Erysipelotrichaceae</taxon>
        <taxon>Massilimicrobiota</taxon>
    </lineage>
</organism>
<dbReference type="Proteomes" id="UP000195305">
    <property type="component" value="Unassembled WGS sequence"/>
</dbReference>
<dbReference type="OrthoDB" id="9812495at2"/>
<protein>
    <recommendedName>
        <fullName evidence="1">SpoVT-AbrB domain-containing protein</fullName>
    </recommendedName>
</protein>
<gene>
    <name evidence="2" type="ORF">B5E75_11735</name>
</gene>
<dbReference type="NCBIfam" id="TIGR01439">
    <property type="entry name" value="lp_hng_hel_AbrB"/>
    <property type="match status" value="1"/>
</dbReference>
<feature type="domain" description="SpoVT-AbrB" evidence="1">
    <location>
        <begin position="54"/>
        <end position="100"/>
    </location>
</feature>
<proteinExistence type="predicted"/>
<dbReference type="SMART" id="SM00966">
    <property type="entry name" value="SpoVT_AbrB"/>
    <property type="match status" value="1"/>
</dbReference>
<dbReference type="PANTHER" id="PTHR34860">
    <property type="entry name" value="REPRESSOR-LIKE PROTEIN SSO7C3"/>
    <property type="match status" value="1"/>
</dbReference>
<dbReference type="Pfam" id="PF04014">
    <property type="entry name" value="MazE_antitoxin"/>
    <property type="match status" value="1"/>
</dbReference>
<dbReference type="PANTHER" id="PTHR34860:SF6">
    <property type="entry name" value="REPRESSOR-LIKE PROTEIN SSO7C3"/>
    <property type="match status" value="1"/>
</dbReference>
<dbReference type="InterPro" id="IPR052975">
    <property type="entry name" value="Repressor-like_regulatory"/>
</dbReference>
<reference evidence="2 3" key="1">
    <citation type="journal article" date="2018" name="BMC Genomics">
        <title>Whole genome sequencing and function prediction of 133 gut anaerobes isolated from chicken caecum in pure cultures.</title>
        <authorList>
            <person name="Medvecky M."/>
            <person name="Cejkova D."/>
            <person name="Polansky O."/>
            <person name="Karasova D."/>
            <person name="Kubasova T."/>
            <person name="Cizek A."/>
            <person name="Rychlik I."/>
        </authorList>
    </citation>
    <scope>NUCLEOTIDE SEQUENCE [LARGE SCALE GENOMIC DNA]</scope>
    <source>
        <strain evidence="2 3">An13</strain>
    </source>
</reference>
<dbReference type="EMBL" id="NFLJ01000038">
    <property type="protein sequence ID" value="OUQ33125.1"/>
    <property type="molecule type" value="Genomic_DNA"/>
</dbReference>
<keyword evidence="3" id="KW-1185">Reference proteome</keyword>
<evidence type="ECO:0000313" key="2">
    <source>
        <dbReference type="EMBL" id="OUQ33125.1"/>
    </source>
</evidence>
<dbReference type="AlphaFoldDB" id="A0A1Y4ST74"/>
<dbReference type="SUPFAM" id="SSF89447">
    <property type="entry name" value="AbrB/MazE/MraZ-like"/>
    <property type="match status" value="1"/>
</dbReference>
<dbReference type="InterPro" id="IPR037914">
    <property type="entry name" value="SpoVT-AbrB_sf"/>
</dbReference>